<feature type="domain" description="Radical SAM core" evidence="9">
    <location>
        <begin position="154"/>
        <end position="310"/>
    </location>
</feature>
<sequence length="369" mass="43192">MRRLFATSLWQDREVRERLRWYYSVMSDLKPAKFLIAKRIPCEVSIGSDSDERLWEEHERLSRAFNEVLKDIKADRMLLDELKPPTTSYLDLKVEIAKRMLKSCRFCEWRCRVDRYEAKKLGACRVDSKSRVSTWFHHFGEEPPLVGYGGSGTIFFSGCTFRCVFCQNWDISQDPLNGVEVDGRRLALIMKDLRATGALNINFVGGEPTPNIHTILEGMKHLETNVPMLWNSNMYMSLESMKLLVDVIDIWLPDFKYGNDDCAMRLSKISRYFEIVSRNHKIAHEFGDMIIRHLVLPNHIDCCTKPVLKWISENCPRALVNIMEQYRPEYIVAKRPDEYRDIARRPTIQEMEEAYAFADSLNILYRPVS</sequence>
<evidence type="ECO:0000256" key="2">
    <source>
        <dbReference type="ARBA" id="ARBA00009777"/>
    </source>
</evidence>
<dbReference type="PANTHER" id="PTHR43075">
    <property type="entry name" value="FORMATE LYASE ACTIVATING ENZYME, PUTATIVE (AFU_ORTHOLOGUE AFUA_2G15630)-RELATED"/>
    <property type="match status" value="1"/>
</dbReference>
<dbReference type="InterPro" id="IPR013785">
    <property type="entry name" value="Aldolase_TIM"/>
</dbReference>
<evidence type="ECO:0000259" key="9">
    <source>
        <dbReference type="Pfam" id="PF04055"/>
    </source>
</evidence>
<comment type="cofactor">
    <cofactor evidence="1">
        <name>[4Fe-4S] cluster</name>
        <dbReference type="ChEBI" id="CHEBI:49883"/>
    </cofactor>
</comment>
<reference evidence="10 11" key="1">
    <citation type="submission" date="2017-04" db="EMBL/GenBank/DDBJ databases">
        <title>Draft Aigarchaeota genome from a New Zealand hot spring.</title>
        <authorList>
            <person name="Reysenbach A.-L."/>
            <person name="Donaho J.A."/>
            <person name="Gerhart J."/>
            <person name="Kelley J.F."/>
            <person name="Kouba K."/>
            <person name="Podar M."/>
            <person name="Stott M."/>
        </authorList>
    </citation>
    <scope>NUCLEOTIDE SEQUENCE [LARGE SCALE GENOMIC DNA]</scope>
    <source>
        <strain evidence="10">NZ13_MG1</strain>
    </source>
</reference>
<proteinExistence type="inferred from homology"/>
<keyword evidence="10" id="KW-0670">Pyruvate</keyword>
<dbReference type="Proteomes" id="UP000244066">
    <property type="component" value="Unassembled WGS sequence"/>
</dbReference>
<evidence type="ECO:0000256" key="6">
    <source>
        <dbReference type="ARBA" id="ARBA00023002"/>
    </source>
</evidence>
<dbReference type="InterPro" id="IPR001989">
    <property type="entry name" value="Radical_activat_CS"/>
</dbReference>
<keyword evidence="10" id="KW-0456">Lyase</keyword>
<dbReference type="EMBL" id="NDWU01000011">
    <property type="protein sequence ID" value="PUA31961.1"/>
    <property type="molecule type" value="Genomic_DNA"/>
</dbReference>
<keyword evidence="4" id="KW-0949">S-adenosyl-L-methionine</keyword>
<dbReference type="CDD" id="cd01335">
    <property type="entry name" value="Radical_SAM"/>
    <property type="match status" value="1"/>
</dbReference>
<evidence type="ECO:0000256" key="8">
    <source>
        <dbReference type="ARBA" id="ARBA00023014"/>
    </source>
</evidence>
<dbReference type="GO" id="GO:0016829">
    <property type="term" value="F:lyase activity"/>
    <property type="evidence" value="ECO:0007669"/>
    <property type="project" value="UniProtKB-KW"/>
</dbReference>
<protein>
    <submittedName>
        <fullName evidence="10">Pyruvate formate lyase-activating protein</fullName>
    </submittedName>
</protein>
<dbReference type="GO" id="GO:0051539">
    <property type="term" value="F:4 iron, 4 sulfur cluster binding"/>
    <property type="evidence" value="ECO:0007669"/>
    <property type="project" value="UniProtKB-KW"/>
</dbReference>
<evidence type="ECO:0000256" key="7">
    <source>
        <dbReference type="ARBA" id="ARBA00023004"/>
    </source>
</evidence>
<accession>A0A2R7Y345</accession>
<evidence type="ECO:0000313" key="10">
    <source>
        <dbReference type="EMBL" id="PUA31961.1"/>
    </source>
</evidence>
<keyword evidence="7" id="KW-0408">Iron</keyword>
<evidence type="ECO:0000256" key="1">
    <source>
        <dbReference type="ARBA" id="ARBA00001966"/>
    </source>
</evidence>
<keyword evidence="3" id="KW-0004">4Fe-4S</keyword>
<gene>
    <name evidence="10" type="ORF">B9J98_04755</name>
</gene>
<evidence type="ECO:0000256" key="4">
    <source>
        <dbReference type="ARBA" id="ARBA00022691"/>
    </source>
</evidence>
<dbReference type="Gene3D" id="3.20.20.70">
    <property type="entry name" value="Aldolase class I"/>
    <property type="match status" value="1"/>
</dbReference>
<keyword evidence="5" id="KW-0479">Metal-binding</keyword>
<comment type="similarity">
    <text evidence="2">Belongs to the organic radical-activating enzymes family.</text>
</comment>
<dbReference type="Pfam" id="PF04055">
    <property type="entry name" value="Radical_SAM"/>
    <property type="match status" value="1"/>
</dbReference>
<dbReference type="InterPro" id="IPR007197">
    <property type="entry name" value="rSAM"/>
</dbReference>
<dbReference type="AlphaFoldDB" id="A0A2R7Y345"/>
<dbReference type="SUPFAM" id="SSF102114">
    <property type="entry name" value="Radical SAM enzymes"/>
    <property type="match status" value="1"/>
</dbReference>
<keyword evidence="6" id="KW-0560">Oxidoreductase</keyword>
<dbReference type="InterPro" id="IPR058240">
    <property type="entry name" value="rSAM_sf"/>
</dbReference>
<dbReference type="PROSITE" id="PS01087">
    <property type="entry name" value="RADICAL_ACTIVATING"/>
    <property type="match status" value="1"/>
</dbReference>
<name>A0A2R7Y345_9ARCH</name>
<keyword evidence="8" id="KW-0411">Iron-sulfur</keyword>
<dbReference type="InterPro" id="IPR040085">
    <property type="entry name" value="MJ0674-like"/>
</dbReference>
<organism evidence="10 11">
    <name type="scientific">Candidatus Terraquivivens tikiterensis</name>
    <dbReference type="NCBI Taxonomy" id="1980982"/>
    <lineage>
        <taxon>Archaea</taxon>
        <taxon>Nitrososphaerota</taxon>
        <taxon>Candidatus Wolframiiraptoraceae</taxon>
        <taxon>Candidatus Terraquivivens</taxon>
    </lineage>
</organism>
<dbReference type="PANTHER" id="PTHR43075:SF1">
    <property type="entry name" value="FORMATE LYASE ACTIVATING ENZYME, PUTATIVE (AFU_ORTHOLOGUE AFUA_2G15630)-RELATED"/>
    <property type="match status" value="1"/>
</dbReference>
<dbReference type="SFLD" id="SFLDG01099">
    <property type="entry name" value="Uncharacterised_Radical_SAM_Su"/>
    <property type="match status" value="1"/>
</dbReference>
<evidence type="ECO:0000256" key="3">
    <source>
        <dbReference type="ARBA" id="ARBA00022485"/>
    </source>
</evidence>
<evidence type="ECO:0000313" key="11">
    <source>
        <dbReference type="Proteomes" id="UP000244066"/>
    </source>
</evidence>
<evidence type="ECO:0000256" key="5">
    <source>
        <dbReference type="ARBA" id="ARBA00022723"/>
    </source>
</evidence>
<comment type="caution">
    <text evidence="10">The sequence shown here is derived from an EMBL/GenBank/DDBJ whole genome shotgun (WGS) entry which is preliminary data.</text>
</comment>
<dbReference type="SFLD" id="SFLDS00029">
    <property type="entry name" value="Radical_SAM"/>
    <property type="match status" value="1"/>
</dbReference>
<dbReference type="GO" id="GO:0046872">
    <property type="term" value="F:metal ion binding"/>
    <property type="evidence" value="ECO:0007669"/>
    <property type="project" value="UniProtKB-KW"/>
</dbReference>
<dbReference type="GO" id="GO:0016491">
    <property type="term" value="F:oxidoreductase activity"/>
    <property type="evidence" value="ECO:0007669"/>
    <property type="project" value="UniProtKB-KW"/>
</dbReference>